<feature type="binding site" evidence="2">
    <location>
        <position position="51"/>
    </location>
    <ligand>
        <name>Zn(2+)</name>
        <dbReference type="ChEBI" id="CHEBI:29105"/>
    </ligand>
</feature>
<feature type="domain" description="CoA carboxyltransferase N-terminal" evidence="3">
    <location>
        <begin position="25"/>
        <end position="294"/>
    </location>
</feature>
<dbReference type="NCBIfam" id="TIGR00515">
    <property type="entry name" value="accD"/>
    <property type="match status" value="1"/>
</dbReference>
<keyword evidence="1 2" id="KW-0808">Transferase</keyword>
<keyword evidence="2" id="KW-0443">Lipid metabolism</keyword>
<feature type="binding site" evidence="2">
    <location>
        <position position="32"/>
    </location>
    <ligand>
        <name>Zn(2+)</name>
        <dbReference type="ChEBI" id="CHEBI:29105"/>
    </ligand>
</feature>
<evidence type="ECO:0000313" key="4">
    <source>
        <dbReference type="EMBL" id="AXA36019.1"/>
    </source>
</evidence>
<comment type="subunit">
    <text evidence="2">Acetyl-CoA carboxylase is a heterohexamer composed of biotin carboxyl carrier protein (AccB), biotin carboxylase (AccC) and two subunits each of ACCase subunit alpha (AccA) and ACCase subunit beta (AccD).</text>
</comment>
<dbReference type="KEGG" id="schv:BRCON_1242"/>
<dbReference type="InterPro" id="IPR011762">
    <property type="entry name" value="COA_CT_N"/>
</dbReference>
<proteinExistence type="inferred from homology"/>
<keyword evidence="2" id="KW-0067">ATP-binding</keyword>
<keyword evidence="2" id="KW-0444">Lipid biosynthesis</keyword>
<keyword evidence="2" id="KW-0862">Zinc</keyword>
<comment type="similarity">
    <text evidence="2">Belongs to the AccD/PCCB family.</text>
</comment>
<keyword evidence="2" id="KW-0479">Metal-binding</keyword>
<sequence>MAWFKKEKYTTLKPPVMKDRIPEGLWTKCEQCFTMVLTSEFEQNLKVCHKCGHHHRLSARERIAMLADEGTFQELFKNVQPTDPLGFVDSKPYPDRIKSAQKSSGFDEAVVVGTCRLDGHEIALGVMVFEFIGGSMGSVVGERITRLIEYAIEHTLPVVIVSASGGARMQEGILSLMQMAKTSAALARLAEKKIPYISVLTDPSTAGVMASYASLGDVIIAEPNALIGFAGPRVIQQTINQILPKGFQRSEFVLEHGFLDAVVERKDLKATLSLLLYYFTGKQAEKFAAPLPASQNATAGAAPVA</sequence>
<dbReference type="GO" id="GO:0008270">
    <property type="term" value="F:zinc ion binding"/>
    <property type="evidence" value="ECO:0007669"/>
    <property type="project" value="UniProtKB-UniRule"/>
</dbReference>
<dbReference type="InterPro" id="IPR000438">
    <property type="entry name" value="Acetyl_CoA_COase_Trfase_b_su"/>
</dbReference>
<feature type="binding site" evidence="2">
    <location>
        <position position="48"/>
    </location>
    <ligand>
        <name>Zn(2+)</name>
        <dbReference type="ChEBI" id="CHEBI:29105"/>
    </ligand>
</feature>
<keyword evidence="2" id="KW-0863">Zinc-finger</keyword>
<dbReference type="UniPathway" id="UPA00655">
    <property type="reaction ID" value="UER00711"/>
</dbReference>
<dbReference type="InterPro" id="IPR034733">
    <property type="entry name" value="AcCoA_carboxyl_beta"/>
</dbReference>
<dbReference type="Gene3D" id="3.90.226.10">
    <property type="entry name" value="2-enoyl-CoA Hydratase, Chain A, domain 1"/>
    <property type="match status" value="1"/>
</dbReference>
<dbReference type="PRINTS" id="PR01070">
    <property type="entry name" value="ACCCTRFRASEB"/>
</dbReference>
<feature type="binding site" evidence="2">
    <location>
        <position position="29"/>
    </location>
    <ligand>
        <name>Zn(2+)</name>
        <dbReference type="ChEBI" id="CHEBI:29105"/>
    </ligand>
</feature>
<dbReference type="SUPFAM" id="SSF52096">
    <property type="entry name" value="ClpP/crotonase"/>
    <property type="match status" value="1"/>
</dbReference>
<dbReference type="InterPro" id="IPR029045">
    <property type="entry name" value="ClpP/crotonase-like_dom_sf"/>
</dbReference>
<comment type="subcellular location">
    <subcellularLocation>
        <location evidence="2">Cytoplasm</location>
    </subcellularLocation>
</comment>
<reference evidence="4 5" key="1">
    <citation type="submission" date="2018-05" db="EMBL/GenBank/DDBJ databases">
        <title>A metagenomic window into the 2 km-deep terrestrial subsurface aquifer revealed taxonomically and functionally diverse microbial community comprising novel uncultured bacterial lineages.</title>
        <authorList>
            <person name="Kadnikov V.V."/>
            <person name="Mardanov A.V."/>
            <person name="Beletsky A.V."/>
            <person name="Banks D."/>
            <person name="Pimenov N.V."/>
            <person name="Frank Y.A."/>
            <person name="Karnachuk O.V."/>
            <person name="Ravin N.V."/>
        </authorList>
    </citation>
    <scope>NUCLEOTIDE SEQUENCE [LARGE SCALE GENOMIC DNA]</scope>
    <source>
        <strain evidence="4">BY</strain>
    </source>
</reference>
<dbReference type="GO" id="GO:0003989">
    <property type="term" value="F:acetyl-CoA carboxylase activity"/>
    <property type="evidence" value="ECO:0007669"/>
    <property type="project" value="InterPro"/>
</dbReference>
<dbReference type="AlphaFoldDB" id="A0A2Z4Y4W2"/>
<keyword evidence="2" id="KW-0276">Fatty acid metabolism</keyword>
<dbReference type="GO" id="GO:2001295">
    <property type="term" value="P:malonyl-CoA biosynthetic process"/>
    <property type="evidence" value="ECO:0007669"/>
    <property type="project" value="UniProtKB-UniRule"/>
</dbReference>
<keyword evidence="2" id="KW-0547">Nucleotide-binding</keyword>
<dbReference type="PANTHER" id="PTHR42995">
    <property type="entry name" value="ACETYL-COENZYME A CARBOXYLASE CARBOXYL TRANSFERASE SUBUNIT BETA, CHLOROPLASTIC"/>
    <property type="match status" value="1"/>
</dbReference>
<dbReference type="PROSITE" id="PS50980">
    <property type="entry name" value="COA_CT_NTER"/>
    <property type="match status" value="1"/>
</dbReference>
<dbReference type="Pfam" id="PF01039">
    <property type="entry name" value="Carboxyl_trans"/>
    <property type="match status" value="1"/>
</dbReference>
<comment type="catalytic activity">
    <reaction evidence="2">
        <text>N(6)-carboxybiotinyl-L-lysyl-[protein] + acetyl-CoA = N(6)-biotinyl-L-lysyl-[protein] + malonyl-CoA</text>
        <dbReference type="Rhea" id="RHEA:54728"/>
        <dbReference type="Rhea" id="RHEA-COMP:10505"/>
        <dbReference type="Rhea" id="RHEA-COMP:10506"/>
        <dbReference type="ChEBI" id="CHEBI:57288"/>
        <dbReference type="ChEBI" id="CHEBI:57384"/>
        <dbReference type="ChEBI" id="CHEBI:83144"/>
        <dbReference type="ChEBI" id="CHEBI:83145"/>
        <dbReference type="EC" id="2.1.3.15"/>
    </reaction>
</comment>
<dbReference type="EMBL" id="CP030759">
    <property type="protein sequence ID" value="AXA36019.1"/>
    <property type="molecule type" value="Genomic_DNA"/>
</dbReference>
<name>A0A2Z4Y4W2_SUMC1</name>
<organism evidence="4 5">
    <name type="scientific">Sumerlaea chitinivorans</name>
    <dbReference type="NCBI Taxonomy" id="2250252"/>
    <lineage>
        <taxon>Bacteria</taxon>
        <taxon>Candidatus Sumerlaeota</taxon>
        <taxon>Candidatus Sumerlaeia</taxon>
        <taxon>Candidatus Sumerlaeales</taxon>
        <taxon>Candidatus Sumerlaeaceae</taxon>
        <taxon>Candidatus Sumerlaea</taxon>
    </lineage>
</organism>
<feature type="zinc finger region" description="C4-type" evidence="2">
    <location>
        <begin position="29"/>
        <end position="51"/>
    </location>
</feature>
<accession>A0A2Z4Y4W2</accession>
<dbReference type="GO" id="GO:0016743">
    <property type="term" value="F:carboxyl- or carbamoyltransferase activity"/>
    <property type="evidence" value="ECO:0007669"/>
    <property type="project" value="UniProtKB-UniRule"/>
</dbReference>
<comment type="cofactor">
    <cofactor evidence="2">
        <name>Zn(2+)</name>
        <dbReference type="ChEBI" id="CHEBI:29105"/>
    </cofactor>
    <text evidence="2">Binds 1 zinc ion per subunit.</text>
</comment>
<dbReference type="GO" id="GO:0006633">
    <property type="term" value="P:fatty acid biosynthetic process"/>
    <property type="evidence" value="ECO:0007669"/>
    <property type="project" value="UniProtKB-KW"/>
</dbReference>
<dbReference type="HAMAP" id="MF_01395">
    <property type="entry name" value="AcetylCoA_CT_beta"/>
    <property type="match status" value="1"/>
</dbReference>
<dbReference type="EC" id="2.1.3.15" evidence="2"/>
<keyword evidence="2" id="KW-0275">Fatty acid biosynthesis</keyword>
<comment type="pathway">
    <text evidence="2">Lipid metabolism; malonyl-CoA biosynthesis; malonyl-CoA from acetyl-CoA: step 1/1.</text>
</comment>
<evidence type="ECO:0000259" key="3">
    <source>
        <dbReference type="PROSITE" id="PS50980"/>
    </source>
</evidence>
<keyword evidence="2" id="KW-0963">Cytoplasm</keyword>
<protein>
    <recommendedName>
        <fullName evidence="2">Acetyl-coenzyme A carboxylase carboxyl transferase subunit beta</fullName>
        <shortName evidence="2">ACCase subunit beta</shortName>
        <shortName evidence="2">Acetyl-CoA carboxylase carboxyltransferase subunit beta</shortName>
        <ecNumber evidence="2">2.1.3.15</ecNumber>
    </recommendedName>
</protein>
<dbReference type="GO" id="GO:0005524">
    <property type="term" value="F:ATP binding"/>
    <property type="evidence" value="ECO:0007669"/>
    <property type="project" value="UniProtKB-KW"/>
</dbReference>
<dbReference type="Proteomes" id="UP000262583">
    <property type="component" value="Chromosome"/>
</dbReference>
<dbReference type="PANTHER" id="PTHR42995:SF5">
    <property type="entry name" value="ACETYL-COENZYME A CARBOXYLASE CARBOXYL TRANSFERASE SUBUNIT BETA, CHLOROPLASTIC"/>
    <property type="match status" value="1"/>
</dbReference>
<dbReference type="GO" id="GO:0009317">
    <property type="term" value="C:acetyl-CoA carboxylase complex"/>
    <property type="evidence" value="ECO:0007669"/>
    <property type="project" value="InterPro"/>
</dbReference>
<comment type="function">
    <text evidence="2">Component of the acetyl coenzyme A carboxylase (ACC) complex. Biotin carboxylase (BC) catalyzes the carboxylation of biotin on its carrier protein (BCCP) and then the CO(2) group is transferred by the transcarboxylase to acetyl-CoA to form malonyl-CoA.</text>
</comment>
<gene>
    <name evidence="2" type="primary">accD</name>
    <name evidence="4" type="ORF">BRCON_1242</name>
</gene>
<evidence type="ECO:0000256" key="1">
    <source>
        <dbReference type="ARBA" id="ARBA00022679"/>
    </source>
</evidence>
<evidence type="ECO:0000256" key="2">
    <source>
        <dbReference type="HAMAP-Rule" id="MF_01395"/>
    </source>
</evidence>
<evidence type="ECO:0000313" key="5">
    <source>
        <dbReference type="Proteomes" id="UP000262583"/>
    </source>
</evidence>